<dbReference type="SUPFAM" id="SSF49503">
    <property type="entry name" value="Cupredoxins"/>
    <property type="match status" value="1"/>
</dbReference>
<keyword evidence="4" id="KW-1185">Reference proteome</keyword>
<protein>
    <recommendedName>
        <fullName evidence="5">Phytocyanin domain-containing protein</fullName>
    </recommendedName>
</protein>
<dbReference type="InterPro" id="IPR008972">
    <property type="entry name" value="Cupredoxin"/>
</dbReference>
<reference evidence="3 4" key="1">
    <citation type="submission" date="2018-12" db="EMBL/GenBank/DDBJ databases">
        <title>Draft genome sequence of Xylaria grammica IHI A82.</title>
        <authorList>
            <person name="Buettner E."/>
            <person name="Kellner H."/>
        </authorList>
    </citation>
    <scope>NUCLEOTIDE SEQUENCE [LARGE SCALE GENOMIC DNA]</scope>
    <source>
        <strain evidence="3 4">IHI A82</strain>
    </source>
</reference>
<evidence type="ECO:0000256" key="2">
    <source>
        <dbReference type="SAM" id="SignalP"/>
    </source>
</evidence>
<dbReference type="PANTHER" id="PTHR34883:SF17">
    <property type="entry name" value="CUPREDOXIN"/>
    <property type="match status" value="1"/>
</dbReference>
<gene>
    <name evidence="3" type="ORF">EKO27_g7060</name>
</gene>
<dbReference type="CDD" id="cd00920">
    <property type="entry name" value="Cupredoxin"/>
    <property type="match status" value="1"/>
</dbReference>
<proteinExistence type="predicted"/>
<feature type="compositionally biased region" description="Low complexity" evidence="1">
    <location>
        <begin position="162"/>
        <end position="188"/>
    </location>
</feature>
<accession>A0A439D173</accession>
<evidence type="ECO:0008006" key="5">
    <source>
        <dbReference type="Google" id="ProtNLM"/>
    </source>
</evidence>
<evidence type="ECO:0000313" key="4">
    <source>
        <dbReference type="Proteomes" id="UP000286045"/>
    </source>
</evidence>
<keyword evidence="2" id="KW-0732">Signal</keyword>
<dbReference type="InterPro" id="IPR052953">
    <property type="entry name" value="Ser-rich/MCO-related"/>
</dbReference>
<sequence>MHFSSSVIATALLGLASAQKVHVVSVSSTTDKTLLAFSPNNLKADVGDMIQFQFLNGNHSVVQSNFDNPCTPIQAFVKNATGMFSGYMDVAASASTGMIPTYTMEVASNTPLWLYCSQGKHCQSGMVMVVNENTSANETRSLDNYKAAAAKATENLDPSKITPASGGDSTDGTTGGTTSSIPSASATAPAQGLGSVVSVSAWTGLLSIAAALAML</sequence>
<dbReference type="Proteomes" id="UP000286045">
    <property type="component" value="Unassembled WGS sequence"/>
</dbReference>
<evidence type="ECO:0000313" key="3">
    <source>
        <dbReference type="EMBL" id="RWA08037.1"/>
    </source>
</evidence>
<organism evidence="3 4">
    <name type="scientific">Xylaria grammica</name>
    <dbReference type="NCBI Taxonomy" id="363999"/>
    <lineage>
        <taxon>Eukaryota</taxon>
        <taxon>Fungi</taxon>
        <taxon>Dikarya</taxon>
        <taxon>Ascomycota</taxon>
        <taxon>Pezizomycotina</taxon>
        <taxon>Sordariomycetes</taxon>
        <taxon>Xylariomycetidae</taxon>
        <taxon>Xylariales</taxon>
        <taxon>Xylariaceae</taxon>
        <taxon>Xylaria</taxon>
    </lineage>
</organism>
<dbReference type="STRING" id="363999.A0A439D173"/>
<dbReference type="EMBL" id="RYZI01000222">
    <property type="protein sequence ID" value="RWA08037.1"/>
    <property type="molecule type" value="Genomic_DNA"/>
</dbReference>
<feature type="chain" id="PRO_5019229686" description="Phytocyanin domain-containing protein" evidence="2">
    <location>
        <begin position="19"/>
        <end position="215"/>
    </location>
</feature>
<dbReference type="Gene3D" id="2.60.40.420">
    <property type="entry name" value="Cupredoxins - blue copper proteins"/>
    <property type="match status" value="1"/>
</dbReference>
<name>A0A439D173_9PEZI</name>
<dbReference type="AlphaFoldDB" id="A0A439D173"/>
<feature type="signal peptide" evidence="2">
    <location>
        <begin position="1"/>
        <end position="18"/>
    </location>
</feature>
<dbReference type="PANTHER" id="PTHR34883">
    <property type="entry name" value="SERINE-RICH PROTEIN, PUTATIVE-RELATED-RELATED"/>
    <property type="match status" value="1"/>
</dbReference>
<evidence type="ECO:0000256" key="1">
    <source>
        <dbReference type="SAM" id="MobiDB-lite"/>
    </source>
</evidence>
<comment type="caution">
    <text evidence="3">The sequence shown here is derived from an EMBL/GenBank/DDBJ whole genome shotgun (WGS) entry which is preliminary data.</text>
</comment>
<feature type="region of interest" description="Disordered" evidence="1">
    <location>
        <begin position="156"/>
        <end position="188"/>
    </location>
</feature>